<reference evidence="2" key="1">
    <citation type="submission" date="2016-11" db="EMBL/GenBank/DDBJ databases">
        <authorList>
            <person name="Varghese N."/>
            <person name="Submissions S."/>
        </authorList>
    </citation>
    <scope>NUCLEOTIDE SEQUENCE [LARGE SCALE GENOMIC DNA]</scope>
    <source>
        <strain evidence="2">DSM 26899</strain>
    </source>
</reference>
<name>A0A1M6Q878_9FLAO</name>
<protein>
    <submittedName>
        <fullName evidence="1">Uncharacterized protein</fullName>
    </submittedName>
</protein>
<gene>
    <name evidence="1" type="ORF">SAMN05444267_1001243</name>
</gene>
<evidence type="ECO:0000313" key="1">
    <source>
        <dbReference type="EMBL" id="SHK16335.1"/>
    </source>
</evidence>
<organism evidence="1 2">
    <name type="scientific">Chryseobacterium polytrichastri</name>
    <dbReference type="NCBI Taxonomy" id="1302687"/>
    <lineage>
        <taxon>Bacteria</taxon>
        <taxon>Pseudomonadati</taxon>
        <taxon>Bacteroidota</taxon>
        <taxon>Flavobacteriia</taxon>
        <taxon>Flavobacteriales</taxon>
        <taxon>Weeksellaceae</taxon>
        <taxon>Chryseobacterium group</taxon>
        <taxon>Chryseobacterium</taxon>
    </lineage>
</organism>
<dbReference type="STRING" id="1302687.SAMN05444267_1001243"/>
<keyword evidence="2" id="KW-1185">Reference proteome</keyword>
<dbReference type="RefSeq" id="WP_073290113.1">
    <property type="nucleotide sequence ID" value="NZ_FRAV01000001.1"/>
</dbReference>
<dbReference type="AlphaFoldDB" id="A0A1M6Q878"/>
<proteinExistence type="predicted"/>
<dbReference type="EMBL" id="FRAV01000001">
    <property type="protein sequence ID" value="SHK16335.1"/>
    <property type="molecule type" value="Genomic_DNA"/>
</dbReference>
<accession>A0A1M6Q878</accession>
<sequence length="138" mass="15690">METYETGNPNNKIYASFNLSNVIDLFPLRTFLQLEYKLTGDLYLHKTTITSSKDSKINIPKTLIGTESYHKKGTVVIESHIGYADEDNLENLLKLLQFNYKINGGSQGDVTYDSYDKLIPIKSERGNKVILLKIIDLI</sequence>
<evidence type="ECO:0000313" key="2">
    <source>
        <dbReference type="Proteomes" id="UP000184364"/>
    </source>
</evidence>
<dbReference type="OrthoDB" id="1255834at2"/>
<dbReference type="Proteomes" id="UP000184364">
    <property type="component" value="Unassembled WGS sequence"/>
</dbReference>